<protein>
    <submittedName>
        <fullName evidence="4">Homoserine O-acetyltransferase</fullName>
        <ecNumber evidence="4">2.3.1.31</ecNumber>
    </submittedName>
</protein>
<evidence type="ECO:0000256" key="1">
    <source>
        <dbReference type="ARBA" id="ARBA00022679"/>
    </source>
</evidence>
<gene>
    <name evidence="4" type="ORF">HNP60_001841</name>
</gene>
<feature type="domain" description="AB hydrolase-1" evidence="3">
    <location>
        <begin position="78"/>
        <end position="227"/>
    </location>
</feature>
<evidence type="ECO:0000313" key="5">
    <source>
        <dbReference type="Proteomes" id="UP001138540"/>
    </source>
</evidence>
<keyword evidence="1 4" id="KW-0808">Transferase</keyword>
<accession>A0ABR6NGV4</accession>
<reference evidence="4 5" key="1">
    <citation type="submission" date="2020-08" db="EMBL/GenBank/DDBJ databases">
        <title>Exploring microbial biodiversity for novel pathways involved in the catabolism of aromatic compounds derived from lignin.</title>
        <authorList>
            <person name="Elkins J."/>
        </authorList>
    </citation>
    <scope>NUCLEOTIDE SEQUENCE [LARGE SCALE GENOMIC DNA]</scope>
    <source>
        <strain evidence="4 5">B1D3A</strain>
    </source>
</reference>
<keyword evidence="4" id="KW-0012">Acyltransferase</keyword>
<dbReference type="SUPFAM" id="SSF53474">
    <property type="entry name" value="alpha/beta-Hydrolases"/>
    <property type="match status" value="1"/>
</dbReference>
<keyword evidence="5" id="KW-1185">Reference proteome</keyword>
<feature type="chain" id="PRO_5046664350" evidence="2">
    <location>
        <begin position="26"/>
        <end position="367"/>
    </location>
</feature>
<keyword evidence="2" id="KW-0732">Signal</keyword>
<dbReference type="GO" id="GO:0004414">
    <property type="term" value="F:homoserine O-acetyltransferase activity"/>
    <property type="evidence" value="ECO:0007669"/>
    <property type="project" value="UniProtKB-EC"/>
</dbReference>
<organism evidence="4 5">
    <name type="scientific">Sphingobium lignivorans</name>
    <dbReference type="NCBI Taxonomy" id="2735886"/>
    <lineage>
        <taxon>Bacteria</taxon>
        <taxon>Pseudomonadati</taxon>
        <taxon>Pseudomonadota</taxon>
        <taxon>Alphaproteobacteria</taxon>
        <taxon>Sphingomonadales</taxon>
        <taxon>Sphingomonadaceae</taxon>
        <taxon>Sphingobium</taxon>
    </lineage>
</organism>
<dbReference type="PANTHER" id="PTHR32268">
    <property type="entry name" value="HOMOSERINE O-ACETYLTRANSFERASE"/>
    <property type="match status" value="1"/>
</dbReference>
<dbReference type="RefSeq" id="WP_184152720.1">
    <property type="nucleotide sequence ID" value="NZ_JACHKA010000001.1"/>
</dbReference>
<dbReference type="Pfam" id="PF00561">
    <property type="entry name" value="Abhydrolase_1"/>
    <property type="match status" value="1"/>
</dbReference>
<dbReference type="InterPro" id="IPR029058">
    <property type="entry name" value="AB_hydrolase_fold"/>
</dbReference>
<proteinExistence type="predicted"/>
<dbReference type="NCBIfam" id="NF005071">
    <property type="entry name" value="PRK06489.1"/>
    <property type="match status" value="1"/>
</dbReference>
<evidence type="ECO:0000313" key="4">
    <source>
        <dbReference type="EMBL" id="MBB5985867.1"/>
    </source>
</evidence>
<comment type="caution">
    <text evidence="4">The sequence shown here is derived from an EMBL/GenBank/DDBJ whole genome shotgun (WGS) entry which is preliminary data.</text>
</comment>
<name>A0ABR6NGV4_9SPHN</name>
<evidence type="ECO:0000256" key="2">
    <source>
        <dbReference type="SAM" id="SignalP"/>
    </source>
</evidence>
<dbReference type="InterPro" id="IPR000073">
    <property type="entry name" value="AB_hydrolase_1"/>
</dbReference>
<sequence>MKRQVFRAALAAALSLFLAPLPAIAQANPPAFDASVVKEGDHVVRGFRFESGETLPQLRMHYRTIGQPRRNAAGEIENAVMILHGTGGSGAQFLVSRFADHLYGPGQPLDASRYFIILPDNIGHGRSSKPSDGLKMRFPAYTYNDMVEAQRRLLVDGLKVNRLRLIFGTSMGCMHIFLWGEQHPDFAQALMPMACQAVPIAGRNRMWRKLAMDAIRADPAWKNGNYEMQPLMGLRAASSLSVVAGTPPWWAQVNYPTRAAAEAYLAERFEADLASRDANDFLYQFDSSRFYDPSPDLEKIKAPMTWINSADDFINPPELGLAEAVLPRLPTTRYVLIPSSPDTRGHSTHTYALFWKDELQALLDRSR</sequence>
<dbReference type="Gene3D" id="3.40.50.1820">
    <property type="entry name" value="alpha/beta hydrolase"/>
    <property type="match status" value="1"/>
</dbReference>
<dbReference type="EC" id="2.3.1.31" evidence="4"/>
<evidence type="ECO:0000259" key="3">
    <source>
        <dbReference type="Pfam" id="PF00561"/>
    </source>
</evidence>
<dbReference type="InterPro" id="IPR008220">
    <property type="entry name" value="HAT_MetX-like"/>
</dbReference>
<feature type="signal peptide" evidence="2">
    <location>
        <begin position="1"/>
        <end position="25"/>
    </location>
</feature>
<dbReference type="PIRSF" id="PIRSF000443">
    <property type="entry name" value="Homoser_Ac_trans"/>
    <property type="match status" value="1"/>
</dbReference>
<dbReference type="Proteomes" id="UP001138540">
    <property type="component" value="Unassembled WGS sequence"/>
</dbReference>
<dbReference type="PANTHER" id="PTHR32268:SF11">
    <property type="entry name" value="HOMOSERINE O-ACETYLTRANSFERASE"/>
    <property type="match status" value="1"/>
</dbReference>
<dbReference type="EMBL" id="JACHKA010000001">
    <property type="protein sequence ID" value="MBB5985867.1"/>
    <property type="molecule type" value="Genomic_DNA"/>
</dbReference>